<organism evidence="1 2">
    <name type="scientific">Aquimarina litoralis</name>
    <dbReference type="NCBI Taxonomy" id="584605"/>
    <lineage>
        <taxon>Bacteria</taxon>
        <taxon>Pseudomonadati</taxon>
        <taxon>Bacteroidota</taxon>
        <taxon>Flavobacteriia</taxon>
        <taxon>Flavobacteriales</taxon>
        <taxon>Flavobacteriaceae</taxon>
        <taxon>Aquimarina</taxon>
    </lineage>
</organism>
<dbReference type="EMBL" id="BAAAGE010000001">
    <property type="protein sequence ID" value="GAA0713858.1"/>
    <property type="molecule type" value="Genomic_DNA"/>
</dbReference>
<sequence length="233" mass="25326">MKKILVSLLLISLHIGCSNDDDSSNNLNINYDQNIIEITFRQSGETTAPQINWSGNEGTFSATTLTTPGDDDFVGRVVFIDKLTGVISWDNRVPLGEKDIIITAVNATQTATTRITMINNFKNGLFIGGFDTDTSDEPNFSEIINDTSMLLSEDGTASLTALDESNFEGAGTWTADGATVIVNFSTNDTPPQEIVMVGYMYASNGDFSGRWGTGLNQDNELENVMGLFSFEND</sequence>
<comment type="caution">
    <text evidence="1">The sequence shown here is derived from an EMBL/GenBank/DDBJ whole genome shotgun (WGS) entry which is preliminary data.</text>
</comment>
<evidence type="ECO:0000313" key="2">
    <source>
        <dbReference type="Proteomes" id="UP001501758"/>
    </source>
</evidence>
<protein>
    <submittedName>
        <fullName evidence="1">Uncharacterized protein</fullName>
    </submittedName>
</protein>
<gene>
    <name evidence="1" type="ORF">GCM10009430_06200</name>
</gene>
<accession>A0ABN1IHM7</accession>
<evidence type="ECO:0000313" key="1">
    <source>
        <dbReference type="EMBL" id="GAA0713858.1"/>
    </source>
</evidence>
<reference evidence="1 2" key="1">
    <citation type="journal article" date="2019" name="Int. J. Syst. Evol. Microbiol.">
        <title>The Global Catalogue of Microorganisms (GCM) 10K type strain sequencing project: providing services to taxonomists for standard genome sequencing and annotation.</title>
        <authorList>
            <consortium name="The Broad Institute Genomics Platform"/>
            <consortium name="The Broad Institute Genome Sequencing Center for Infectious Disease"/>
            <person name="Wu L."/>
            <person name="Ma J."/>
        </authorList>
    </citation>
    <scope>NUCLEOTIDE SEQUENCE [LARGE SCALE GENOMIC DNA]</scope>
    <source>
        <strain evidence="1 2">JCM 15974</strain>
    </source>
</reference>
<proteinExistence type="predicted"/>
<keyword evidence="2" id="KW-1185">Reference proteome</keyword>
<dbReference type="Proteomes" id="UP001501758">
    <property type="component" value="Unassembled WGS sequence"/>
</dbReference>
<dbReference type="RefSeq" id="WP_343910406.1">
    <property type="nucleotide sequence ID" value="NZ_BAAAGE010000001.1"/>
</dbReference>
<name>A0ABN1IHM7_9FLAO</name>